<gene>
    <name evidence="2" type="ORF">CR159_04655</name>
</gene>
<keyword evidence="3" id="KW-1185">Reference proteome</keyword>
<dbReference type="Pfam" id="PF21247">
    <property type="entry name" value="Fic-like_C"/>
    <property type="match status" value="1"/>
</dbReference>
<protein>
    <submittedName>
        <fullName evidence="2">Cell filamentation protein Fic</fullName>
    </submittedName>
</protein>
<evidence type="ECO:0000259" key="1">
    <source>
        <dbReference type="Pfam" id="PF21247"/>
    </source>
</evidence>
<comment type="caution">
    <text evidence="2">The sequence shown here is derived from an EMBL/GenBank/DDBJ whole genome shotgun (WGS) entry which is preliminary data.</text>
</comment>
<dbReference type="AlphaFoldDB" id="A0A2N4U7A0"/>
<evidence type="ECO:0000313" key="2">
    <source>
        <dbReference type="EMBL" id="PLC50900.1"/>
    </source>
</evidence>
<feature type="domain" description="Filamentation induced by cAMP protein Fic-like C-terminal" evidence="1">
    <location>
        <begin position="1"/>
        <end position="44"/>
    </location>
</feature>
<proteinExistence type="predicted"/>
<reference evidence="2 3" key="1">
    <citation type="submission" date="2017-10" db="EMBL/GenBank/DDBJ databases">
        <title>Two draft genome sequences of Pusillimonas sp. strains isolated from a nitrate- and radionuclide-contaminated groundwater in Russia.</title>
        <authorList>
            <person name="Grouzdev D.S."/>
            <person name="Tourova T.P."/>
            <person name="Goeva M.A."/>
            <person name="Babich T.L."/>
            <person name="Sokolova D.S."/>
            <person name="Abdullin R."/>
            <person name="Poltaraus A.B."/>
            <person name="Toshchakov S.V."/>
            <person name="Nazina T.N."/>
        </authorList>
    </citation>
    <scope>NUCLEOTIDE SEQUENCE [LARGE SCALE GENOMIC DNA]</scope>
    <source>
        <strain evidence="2 3">JR1/69-3-13</strain>
    </source>
</reference>
<evidence type="ECO:0000313" key="3">
    <source>
        <dbReference type="Proteomes" id="UP000234190"/>
    </source>
</evidence>
<accession>A0A2N4U7A0</accession>
<name>A0A2N4U7A0_9BURK</name>
<dbReference type="InterPro" id="IPR049514">
    <property type="entry name" value="Fic-like_C"/>
</dbReference>
<dbReference type="Proteomes" id="UP000234190">
    <property type="component" value="Unassembled WGS sequence"/>
</dbReference>
<organism evidence="2 3">
    <name type="scientific">Pollutimonas subterranea</name>
    <dbReference type="NCBI Taxonomy" id="2045210"/>
    <lineage>
        <taxon>Bacteria</taxon>
        <taxon>Pseudomonadati</taxon>
        <taxon>Pseudomonadota</taxon>
        <taxon>Betaproteobacteria</taxon>
        <taxon>Burkholderiales</taxon>
        <taxon>Alcaligenaceae</taxon>
        <taxon>Pollutimonas</taxon>
    </lineage>
</organism>
<dbReference type="EMBL" id="PDNW01000003">
    <property type="protein sequence ID" value="PLC50900.1"/>
    <property type="molecule type" value="Genomic_DNA"/>
</dbReference>
<sequence>MDALGLKDRKHFRMAYLQPALDAGLLGMTIPDKPNSRLQKYRITEQGQTLLAQRVS</sequence>